<evidence type="ECO:0000256" key="7">
    <source>
        <dbReference type="RuleBase" id="RU363032"/>
    </source>
</evidence>
<dbReference type="InterPro" id="IPR051322">
    <property type="entry name" value="AA_ABC_Transporter_Permease"/>
</dbReference>
<comment type="subcellular location">
    <subcellularLocation>
        <location evidence="1 7">Cell membrane</location>
        <topology evidence="1 7">Multi-pass membrane protein</topology>
    </subcellularLocation>
</comment>
<dbReference type="Proteomes" id="UP001398420">
    <property type="component" value="Unassembled WGS sequence"/>
</dbReference>
<evidence type="ECO:0000256" key="4">
    <source>
        <dbReference type="ARBA" id="ARBA00022692"/>
    </source>
</evidence>
<dbReference type="RefSeq" id="WP_197409922.1">
    <property type="nucleotide sequence ID" value="NZ_CP147847.1"/>
</dbReference>
<feature type="transmembrane region" description="Helical" evidence="7">
    <location>
        <begin position="151"/>
        <end position="173"/>
    </location>
</feature>
<proteinExistence type="inferred from homology"/>
<organism evidence="9 10">
    <name type="scientific">Kurthia gibsonii</name>
    <dbReference type="NCBI Taxonomy" id="33946"/>
    <lineage>
        <taxon>Bacteria</taxon>
        <taxon>Bacillati</taxon>
        <taxon>Bacillota</taxon>
        <taxon>Bacilli</taxon>
        <taxon>Bacillales</taxon>
        <taxon>Caryophanaceae</taxon>
        <taxon>Kurthia</taxon>
    </lineage>
</organism>
<feature type="transmembrane region" description="Helical" evidence="7">
    <location>
        <begin position="24"/>
        <end position="45"/>
    </location>
</feature>
<evidence type="ECO:0000313" key="10">
    <source>
        <dbReference type="Proteomes" id="UP001398420"/>
    </source>
</evidence>
<dbReference type="InterPro" id="IPR000515">
    <property type="entry name" value="MetI-like"/>
</dbReference>
<feature type="transmembrane region" description="Helical" evidence="7">
    <location>
        <begin position="57"/>
        <end position="80"/>
    </location>
</feature>
<comment type="caution">
    <text evidence="9">The sequence shown here is derived from an EMBL/GenBank/DDBJ whole genome shotgun (WGS) entry which is preliminary data.</text>
</comment>
<keyword evidence="10" id="KW-1185">Reference proteome</keyword>
<feature type="transmembrane region" description="Helical" evidence="7">
    <location>
        <begin position="86"/>
        <end position="106"/>
    </location>
</feature>
<dbReference type="Pfam" id="PF00528">
    <property type="entry name" value="BPD_transp_1"/>
    <property type="match status" value="1"/>
</dbReference>
<feature type="domain" description="ABC transmembrane type-1" evidence="8">
    <location>
        <begin position="18"/>
        <end position="212"/>
    </location>
</feature>
<evidence type="ECO:0000313" key="9">
    <source>
        <dbReference type="EMBL" id="MEL5987737.1"/>
    </source>
</evidence>
<dbReference type="SUPFAM" id="SSF161098">
    <property type="entry name" value="MetI-like"/>
    <property type="match status" value="1"/>
</dbReference>
<sequence>MSMREFIDQWGDILWEGAIQTFQMTSISLIIAILIGIPLGVAVVLTRPGQLLANRFFYQVLNIIINIVRSIPFIILLFFIIPFTKFIVGTTIGVEGIIVPLVLYTAPYIARLMETALLEVDHGVIEAYKAMGMKRGQIIWHVLLREARPSIILGLTLATVSLIGATAMAGLVGGGGLGDIAYRYGFQQYETPLMYVVVILLILLVQVLQTIGNKWSAHLKRD</sequence>
<feature type="transmembrane region" description="Helical" evidence="7">
    <location>
        <begin position="193"/>
        <end position="211"/>
    </location>
</feature>
<accession>A0ABU9LJ58</accession>
<evidence type="ECO:0000259" key="8">
    <source>
        <dbReference type="PROSITE" id="PS50928"/>
    </source>
</evidence>
<dbReference type="Gene3D" id="1.10.3720.10">
    <property type="entry name" value="MetI-like"/>
    <property type="match status" value="1"/>
</dbReference>
<dbReference type="PANTHER" id="PTHR30450">
    <property type="entry name" value="ABC TRANSPORTER PERMEASE"/>
    <property type="match status" value="1"/>
</dbReference>
<evidence type="ECO:0000256" key="6">
    <source>
        <dbReference type="ARBA" id="ARBA00023136"/>
    </source>
</evidence>
<keyword evidence="6 7" id="KW-0472">Membrane</keyword>
<dbReference type="PANTHER" id="PTHR30450:SF14">
    <property type="entry name" value="TRANSPORTER, PERMEASE PROTEIN, PUTATIVE-RELATED"/>
    <property type="match status" value="1"/>
</dbReference>
<dbReference type="CDD" id="cd06261">
    <property type="entry name" value="TM_PBP2"/>
    <property type="match status" value="1"/>
</dbReference>
<evidence type="ECO:0000256" key="1">
    <source>
        <dbReference type="ARBA" id="ARBA00004651"/>
    </source>
</evidence>
<dbReference type="InterPro" id="IPR035906">
    <property type="entry name" value="MetI-like_sf"/>
</dbReference>
<dbReference type="PROSITE" id="PS50928">
    <property type="entry name" value="ABC_TM1"/>
    <property type="match status" value="1"/>
</dbReference>
<gene>
    <name evidence="9" type="ORF">AAF454_04845</name>
</gene>
<evidence type="ECO:0000256" key="2">
    <source>
        <dbReference type="ARBA" id="ARBA00022448"/>
    </source>
</evidence>
<name>A0ABU9LJ58_9BACL</name>
<reference evidence="9 10" key="1">
    <citation type="submission" date="2024-04" db="EMBL/GenBank/DDBJ databases">
        <authorList>
            <person name="Wu Y.S."/>
            <person name="Zhang L."/>
        </authorList>
    </citation>
    <scope>NUCLEOTIDE SEQUENCE [LARGE SCALE GENOMIC DNA]</scope>
    <source>
        <strain evidence="9 10">KG-01</strain>
    </source>
</reference>
<dbReference type="EMBL" id="JBCEWA010000003">
    <property type="protein sequence ID" value="MEL5987737.1"/>
    <property type="molecule type" value="Genomic_DNA"/>
</dbReference>
<evidence type="ECO:0000256" key="5">
    <source>
        <dbReference type="ARBA" id="ARBA00022989"/>
    </source>
</evidence>
<keyword evidence="2 7" id="KW-0813">Transport</keyword>
<keyword evidence="3" id="KW-1003">Cell membrane</keyword>
<protein>
    <submittedName>
        <fullName evidence="9">Methionine ABC transporter permease</fullName>
    </submittedName>
</protein>
<evidence type="ECO:0000256" key="3">
    <source>
        <dbReference type="ARBA" id="ARBA00022475"/>
    </source>
</evidence>
<keyword evidence="4 7" id="KW-0812">Transmembrane</keyword>
<keyword evidence="5 7" id="KW-1133">Transmembrane helix</keyword>
<comment type="similarity">
    <text evidence="7">Belongs to the binding-protein-dependent transport system permease family.</text>
</comment>